<name>A0ABS3HLG1_9ENTE</name>
<proteinExistence type="predicted"/>
<keyword evidence="2" id="KW-1185">Reference proteome</keyword>
<reference evidence="1 2" key="1">
    <citation type="submission" date="2021-03" db="EMBL/GenBank/DDBJ databases">
        <title>Enterococcal diversity collection.</title>
        <authorList>
            <person name="Gilmore M.S."/>
            <person name="Schwartzman J."/>
            <person name="Van Tyne D."/>
            <person name="Martin M."/>
            <person name="Earl A.M."/>
            <person name="Manson A.L."/>
            <person name="Straub T."/>
            <person name="Salamzade R."/>
            <person name="Saavedra J."/>
            <person name="Lebreton F."/>
            <person name="Prichula J."/>
            <person name="Schaufler K."/>
            <person name="Gaca A."/>
            <person name="Sgardioli B."/>
            <person name="Wagenaar J."/>
            <person name="Strong T."/>
        </authorList>
    </citation>
    <scope>NUCLEOTIDE SEQUENCE [LARGE SCALE GENOMIC DNA]</scope>
    <source>
        <strain evidence="1 2">MJM16</strain>
    </source>
</reference>
<dbReference type="Proteomes" id="UP000664495">
    <property type="component" value="Unassembled WGS sequence"/>
</dbReference>
<dbReference type="EMBL" id="JAFLVR010000052">
    <property type="protein sequence ID" value="MBO0454280.1"/>
    <property type="molecule type" value="Genomic_DNA"/>
</dbReference>
<evidence type="ECO:0000313" key="2">
    <source>
        <dbReference type="Proteomes" id="UP000664495"/>
    </source>
</evidence>
<gene>
    <name evidence="1" type="ORF">JZO85_18640</name>
</gene>
<dbReference type="RefSeq" id="WP_207110017.1">
    <property type="nucleotide sequence ID" value="NZ_JAFLVR010000052.1"/>
</dbReference>
<comment type="caution">
    <text evidence="1">The sequence shown here is derived from an EMBL/GenBank/DDBJ whole genome shotgun (WGS) entry which is preliminary data.</text>
</comment>
<evidence type="ECO:0000313" key="1">
    <source>
        <dbReference type="EMBL" id="MBO0454280.1"/>
    </source>
</evidence>
<accession>A0ABS3HLG1</accession>
<organism evidence="1 2">
    <name type="scientific">Candidatus Enterococcus murrayae</name>
    <dbReference type="NCBI Taxonomy" id="2815321"/>
    <lineage>
        <taxon>Bacteria</taxon>
        <taxon>Bacillati</taxon>
        <taxon>Bacillota</taxon>
        <taxon>Bacilli</taxon>
        <taxon>Lactobacillales</taxon>
        <taxon>Enterococcaceae</taxon>
        <taxon>Enterococcus</taxon>
    </lineage>
</organism>
<sequence length="65" mass="7625">MVSKYDIPTNEKLLAKEFEKLGRQFFDKVDAKNFPHAYKLLDQLLDTVPQHSQETKVYNKNGKII</sequence>
<protein>
    <submittedName>
        <fullName evidence="1">Uncharacterized protein</fullName>
    </submittedName>
</protein>